<reference evidence="9 10" key="1">
    <citation type="submission" date="2020-01" db="EMBL/GenBank/DDBJ databases">
        <authorList>
            <person name="Gupta K D."/>
        </authorList>
    </citation>
    <scope>NUCLEOTIDE SEQUENCE [LARGE SCALE GENOMIC DNA]</scope>
</reference>
<evidence type="ECO:0000256" key="3">
    <source>
        <dbReference type="ARBA" id="ARBA00023002"/>
    </source>
</evidence>
<evidence type="ECO:0000313" key="9">
    <source>
        <dbReference type="EMBL" id="CAA7262783.1"/>
    </source>
</evidence>
<proteinExistence type="inferred from homology"/>
<dbReference type="PROSITE" id="PS00062">
    <property type="entry name" value="ALDOKETO_REDUCTASE_2"/>
    <property type="match status" value="1"/>
</dbReference>
<dbReference type="PRINTS" id="PR00069">
    <property type="entry name" value="ALDKETRDTASE"/>
</dbReference>
<dbReference type="GO" id="GO:0016652">
    <property type="term" value="F:oxidoreductase activity, acting on NAD(P)H as acceptor"/>
    <property type="evidence" value="ECO:0007669"/>
    <property type="project" value="InterPro"/>
</dbReference>
<keyword evidence="7" id="KW-0812">Transmembrane</keyword>
<feature type="active site" description="Proton donor" evidence="4">
    <location>
        <position position="51"/>
    </location>
</feature>
<dbReference type="FunFam" id="3.20.20.100:FF:000002">
    <property type="entry name" value="2,5-diketo-D-gluconic acid reductase A"/>
    <property type="match status" value="1"/>
</dbReference>
<gene>
    <name evidence="9" type="ORF">AAE3_LOCUS5071</name>
</gene>
<dbReference type="CDD" id="cd19120">
    <property type="entry name" value="AKR_AKR3C2-3"/>
    <property type="match status" value="1"/>
</dbReference>
<evidence type="ECO:0000256" key="7">
    <source>
        <dbReference type="SAM" id="Phobius"/>
    </source>
</evidence>
<keyword evidence="2" id="KW-0521">NADP</keyword>
<name>A0A8S0WI26_CYCAE</name>
<keyword evidence="10" id="KW-1185">Reference proteome</keyword>
<dbReference type="PIRSF" id="PIRSF000097">
    <property type="entry name" value="AKR"/>
    <property type="match status" value="1"/>
</dbReference>
<keyword evidence="7" id="KW-0472">Membrane</keyword>
<dbReference type="OrthoDB" id="416253at2759"/>
<dbReference type="SUPFAM" id="SSF51430">
    <property type="entry name" value="NAD(P)-linked oxidoreductase"/>
    <property type="match status" value="1"/>
</dbReference>
<evidence type="ECO:0000256" key="2">
    <source>
        <dbReference type="ARBA" id="ARBA00022857"/>
    </source>
</evidence>
<evidence type="ECO:0000259" key="8">
    <source>
        <dbReference type="Pfam" id="PF00248"/>
    </source>
</evidence>
<dbReference type="PANTHER" id="PTHR43827:SF3">
    <property type="entry name" value="NADP-DEPENDENT OXIDOREDUCTASE DOMAIN-CONTAINING PROTEIN"/>
    <property type="match status" value="1"/>
</dbReference>
<dbReference type="Pfam" id="PF00248">
    <property type="entry name" value="Aldo_ket_red"/>
    <property type="match status" value="1"/>
</dbReference>
<dbReference type="GO" id="GO:0016616">
    <property type="term" value="F:oxidoreductase activity, acting on the CH-OH group of donors, NAD or NADP as acceptor"/>
    <property type="evidence" value="ECO:0007669"/>
    <property type="project" value="UniProtKB-ARBA"/>
</dbReference>
<feature type="binding site" evidence="5">
    <location>
        <position position="104"/>
    </location>
    <ligand>
        <name>substrate</name>
    </ligand>
</feature>
<accession>A0A8S0WI26</accession>
<dbReference type="InterPro" id="IPR023210">
    <property type="entry name" value="NADP_OxRdtase_dom"/>
</dbReference>
<evidence type="ECO:0000313" key="10">
    <source>
        <dbReference type="Proteomes" id="UP000467700"/>
    </source>
</evidence>
<feature type="site" description="Lowers pKa of active site Tyr" evidence="6">
    <location>
        <position position="76"/>
    </location>
</feature>
<keyword evidence="7" id="KW-1133">Transmembrane helix</keyword>
<dbReference type="EMBL" id="CACVBS010000037">
    <property type="protein sequence ID" value="CAA7262783.1"/>
    <property type="molecule type" value="Genomic_DNA"/>
</dbReference>
<evidence type="ECO:0000256" key="4">
    <source>
        <dbReference type="PIRSR" id="PIRSR000097-1"/>
    </source>
</evidence>
<keyword evidence="3" id="KW-0560">Oxidoreductase</keyword>
<dbReference type="InterPro" id="IPR036812">
    <property type="entry name" value="NAD(P)_OxRdtase_dom_sf"/>
</dbReference>
<evidence type="ECO:0000256" key="1">
    <source>
        <dbReference type="ARBA" id="ARBA00007905"/>
    </source>
</evidence>
<dbReference type="Gene3D" id="3.20.20.100">
    <property type="entry name" value="NADP-dependent oxidoreductase domain"/>
    <property type="match status" value="1"/>
</dbReference>
<sequence length="307" mass="33976">MPFEDIPLNDGNKIPAIAYGTGSVNKGKDIHLYVEQAIEVGFSHIDTAQYYQNEEHVGTAIRETGLARSDLFVTTKYGRGSVSAAFDDSLKKLGLKYVDLYLIHNPRGVENGDLEGVWRKFEKFQEDGLAKSIGVSNFTIEDLQKVLKTARVTPAVNQIHLHPYNISENKELLEYHAKHGIITEAYGSLSPITRYPGGPVDVPLKKAAQRLGITPTQVVFLWVRAKGAVIVTTSSSKEHLLEYLAVGDLPDLTEEEVAAIDEAGANGPPSFFTRYRMLWVQAVLGLLLVQLLFFYGAFGSLTKWHGQ</sequence>
<dbReference type="PANTHER" id="PTHR43827">
    <property type="entry name" value="2,5-DIKETO-D-GLUCONIC ACID REDUCTASE"/>
    <property type="match status" value="1"/>
</dbReference>
<dbReference type="Proteomes" id="UP000467700">
    <property type="component" value="Unassembled WGS sequence"/>
</dbReference>
<comment type="caution">
    <text evidence="9">The sequence shown here is derived from an EMBL/GenBank/DDBJ whole genome shotgun (WGS) entry which is preliminary data.</text>
</comment>
<feature type="transmembrane region" description="Helical" evidence="7">
    <location>
        <begin position="278"/>
        <end position="298"/>
    </location>
</feature>
<evidence type="ECO:0000256" key="5">
    <source>
        <dbReference type="PIRSR" id="PIRSR000097-2"/>
    </source>
</evidence>
<feature type="domain" description="NADP-dependent oxidoreductase" evidence="8">
    <location>
        <begin position="23"/>
        <end position="189"/>
    </location>
</feature>
<evidence type="ECO:0000256" key="6">
    <source>
        <dbReference type="PIRSR" id="PIRSR000097-3"/>
    </source>
</evidence>
<dbReference type="InterPro" id="IPR044494">
    <property type="entry name" value="AKR3C2/3"/>
</dbReference>
<dbReference type="AlphaFoldDB" id="A0A8S0WI26"/>
<dbReference type="InterPro" id="IPR020471">
    <property type="entry name" value="AKR"/>
</dbReference>
<protein>
    <recommendedName>
        <fullName evidence="8">NADP-dependent oxidoreductase domain-containing protein</fullName>
    </recommendedName>
</protein>
<dbReference type="InterPro" id="IPR018170">
    <property type="entry name" value="Aldo/ket_reductase_CS"/>
</dbReference>
<organism evidence="9 10">
    <name type="scientific">Cyclocybe aegerita</name>
    <name type="common">Black poplar mushroom</name>
    <name type="synonym">Agrocybe aegerita</name>
    <dbReference type="NCBI Taxonomy" id="1973307"/>
    <lineage>
        <taxon>Eukaryota</taxon>
        <taxon>Fungi</taxon>
        <taxon>Dikarya</taxon>
        <taxon>Basidiomycota</taxon>
        <taxon>Agaricomycotina</taxon>
        <taxon>Agaricomycetes</taxon>
        <taxon>Agaricomycetidae</taxon>
        <taxon>Agaricales</taxon>
        <taxon>Agaricineae</taxon>
        <taxon>Bolbitiaceae</taxon>
        <taxon>Cyclocybe</taxon>
    </lineage>
</organism>
<comment type="similarity">
    <text evidence="1">Belongs to the aldo/keto reductase family.</text>
</comment>